<dbReference type="SUPFAM" id="SSF49899">
    <property type="entry name" value="Concanavalin A-like lectins/glucanases"/>
    <property type="match status" value="1"/>
</dbReference>
<evidence type="ECO:0000256" key="4">
    <source>
        <dbReference type="ARBA" id="ARBA00022723"/>
    </source>
</evidence>
<feature type="region of interest" description="Disordered" evidence="17">
    <location>
        <begin position="605"/>
        <end position="626"/>
    </location>
</feature>
<feature type="binding site" evidence="12 14">
    <location>
        <begin position="882"/>
        <end position="886"/>
    </location>
    <ligand>
        <name>GMP</name>
        <dbReference type="ChEBI" id="CHEBI:58115"/>
    </ligand>
</feature>
<dbReference type="SMART" id="SM00184">
    <property type="entry name" value="RING"/>
    <property type="match status" value="1"/>
</dbReference>
<dbReference type="InterPro" id="IPR027513">
    <property type="entry name" value="RtcB_euk"/>
</dbReference>
<dbReference type="InterPro" id="IPR001841">
    <property type="entry name" value="Znf_RING"/>
</dbReference>
<feature type="binding site" evidence="12 14">
    <location>
        <begin position="1009"/>
        <end position="1010"/>
    </location>
    <ligand>
        <name>GMP</name>
        <dbReference type="ChEBI" id="CHEBI:58115"/>
    </ligand>
</feature>
<evidence type="ECO:0000256" key="17">
    <source>
        <dbReference type="SAM" id="MobiDB-lite"/>
    </source>
</evidence>
<dbReference type="InterPro" id="IPR001233">
    <property type="entry name" value="RtcB"/>
</dbReference>
<gene>
    <name evidence="20" type="ORF">CBOVIS_LOCUS9492</name>
</gene>
<proteinExistence type="inferred from homology"/>
<feature type="compositionally biased region" description="Polar residues" evidence="17">
    <location>
        <begin position="617"/>
        <end position="626"/>
    </location>
</feature>
<keyword evidence="21" id="KW-1185">Reference proteome</keyword>
<evidence type="ECO:0000313" key="20">
    <source>
        <dbReference type="EMBL" id="CAB3407581.1"/>
    </source>
</evidence>
<evidence type="ECO:0000256" key="15">
    <source>
        <dbReference type="PIRSR" id="PIRSR601233-3"/>
    </source>
</evidence>
<comment type="function">
    <text evidence="12">Catalytic subunit of the tRNA-splicing ligase complex that acts by directly joining spliced tRNA halves to mature-sized tRNAs by incorporating the precursor-derived splice junction phosphate into the mature tRNA as a canonical 3',5'-phosphodiester. May act as an RNA ligase with broad substrate specificity, and may function toward other RNAs.</text>
</comment>
<feature type="binding site" evidence="12 14">
    <location>
        <begin position="1058"/>
        <end position="1061"/>
    </location>
    <ligand>
        <name>GMP</name>
        <dbReference type="ChEBI" id="CHEBI:58115"/>
    </ligand>
</feature>
<keyword evidence="7" id="KW-0862">Zinc</keyword>
<keyword evidence="3 12" id="KW-0819">tRNA processing</keyword>
<dbReference type="Gene3D" id="3.30.40.10">
    <property type="entry name" value="Zinc/RING finger domain, C3HC4 (zinc finger)"/>
    <property type="match status" value="1"/>
</dbReference>
<dbReference type="PROSITE" id="PS50089">
    <property type="entry name" value="ZF_RING_2"/>
    <property type="match status" value="1"/>
</dbReference>
<keyword evidence="8 12" id="KW-0342">GTP-binding</keyword>
<dbReference type="PROSITE" id="PS50188">
    <property type="entry name" value="B302_SPRY"/>
    <property type="match status" value="1"/>
</dbReference>
<dbReference type="PANTHER" id="PTHR11118:SF1">
    <property type="entry name" value="RNA-SPLICING LIGASE RTCB HOMOLOG"/>
    <property type="match status" value="1"/>
</dbReference>
<keyword evidence="5 12" id="KW-0547">Nucleotide-binding</keyword>
<dbReference type="AlphaFoldDB" id="A0A8S1F4Y9"/>
<dbReference type="GO" id="GO:0170057">
    <property type="term" value="F:RNA ligase (GTP) activity"/>
    <property type="evidence" value="ECO:0007669"/>
    <property type="project" value="UniProtKB-EC"/>
</dbReference>
<comment type="caution">
    <text evidence="20">The sequence shown here is derived from an EMBL/GenBank/DDBJ whole genome shotgun (WGS) entry which is preliminary data.</text>
</comment>
<dbReference type="EMBL" id="CADEPM010000006">
    <property type="protein sequence ID" value="CAB3407581.1"/>
    <property type="molecule type" value="Genomic_DNA"/>
</dbReference>
<dbReference type="Gene3D" id="2.60.120.920">
    <property type="match status" value="1"/>
</dbReference>
<dbReference type="InterPro" id="IPR013083">
    <property type="entry name" value="Znf_RING/FYVE/PHD"/>
</dbReference>
<evidence type="ECO:0000256" key="6">
    <source>
        <dbReference type="ARBA" id="ARBA00022771"/>
    </source>
</evidence>
<comment type="catalytic activity">
    <reaction evidence="11 12">
        <text>a 3'-end 2',3'-cyclophospho-ribonucleotide-RNA + a 5'-end dephospho-ribonucleoside-RNA + GTP + H2O = a ribonucleotidyl-ribonucleotide-RNA + GMP + diphosphate + H(+)</text>
        <dbReference type="Rhea" id="RHEA:68080"/>
        <dbReference type="Rhea" id="RHEA-COMP:10464"/>
        <dbReference type="Rhea" id="RHEA-COMP:13936"/>
        <dbReference type="Rhea" id="RHEA-COMP:17355"/>
        <dbReference type="ChEBI" id="CHEBI:15377"/>
        <dbReference type="ChEBI" id="CHEBI:15378"/>
        <dbReference type="ChEBI" id="CHEBI:33019"/>
        <dbReference type="ChEBI" id="CHEBI:37565"/>
        <dbReference type="ChEBI" id="CHEBI:58115"/>
        <dbReference type="ChEBI" id="CHEBI:83064"/>
        <dbReference type="ChEBI" id="CHEBI:138284"/>
        <dbReference type="ChEBI" id="CHEBI:173118"/>
        <dbReference type="EC" id="6.5.1.8"/>
    </reaction>
</comment>
<evidence type="ECO:0000256" key="16">
    <source>
        <dbReference type="PROSITE-ProRule" id="PRU00175"/>
    </source>
</evidence>
<feature type="binding site" evidence="12 15">
    <location>
        <position position="775"/>
    </location>
    <ligand>
        <name>Mn(2+)</name>
        <dbReference type="ChEBI" id="CHEBI:29035"/>
        <label>1</label>
    </ligand>
</feature>
<reference evidence="20 21" key="1">
    <citation type="submission" date="2020-04" db="EMBL/GenBank/DDBJ databases">
        <authorList>
            <person name="Laetsch R D."/>
            <person name="Stevens L."/>
            <person name="Kumar S."/>
            <person name="Blaxter L. M."/>
        </authorList>
    </citation>
    <scope>NUCLEOTIDE SEQUENCE [LARGE SCALE GENOMIC DNA]</scope>
</reference>
<dbReference type="InterPro" id="IPR036025">
    <property type="entry name" value="RtcB-like_sf"/>
</dbReference>
<evidence type="ECO:0000256" key="10">
    <source>
        <dbReference type="ARBA" id="ARBA00047746"/>
    </source>
</evidence>
<evidence type="ECO:0000256" key="1">
    <source>
        <dbReference type="ARBA" id="ARBA00008071"/>
    </source>
</evidence>
<keyword evidence="6 16" id="KW-0863">Zinc-finger</keyword>
<feature type="binding site" evidence="12 14">
    <location>
        <position position="1065"/>
    </location>
    <ligand>
        <name>GMP</name>
        <dbReference type="ChEBI" id="CHEBI:58115"/>
    </ligand>
</feature>
<organism evidence="20 21">
    <name type="scientific">Caenorhabditis bovis</name>
    <dbReference type="NCBI Taxonomy" id="2654633"/>
    <lineage>
        <taxon>Eukaryota</taxon>
        <taxon>Metazoa</taxon>
        <taxon>Ecdysozoa</taxon>
        <taxon>Nematoda</taxon>
        <taxon>Chromadorea</taxon>
        <taxon>Rhabditida</taxon>
        <taxon>Rhabditina</taxon>
        <taxon>Rhabditomorpha</taxon>
        <taxon>Rhabditoidea</taxon>
        <taxon>Rhabditidae</taxon>
        <taxon>Peloderinae</taxon>
        <taxon>Caenorhabditis</taxon>
    </lineage>
</organism>
<evidence type="ECO:0000256" key="11">
    <source>
        <dbReference type="ARBA" id="ARBA00049514"/>
    </source>
</evidence>
<dbReference type="FunFam" id="3.90.1860.10:FF:000001">
    <property type="entry name" value="tRNA-splicing ligase RtcB homolog"/>
    <property type="match status" value="1"/>
</dbReference>
<dbReference type="CDD" id="cd16566">
    <property type="entry name" value="RING-HC_RSPRY1"/>
    <property type="match status" value="1"/>
</dbReference>
<dbReference type="SUPFAM" id="SSF103365">
    <property type="entry name" value="Hypothetical protein PH1602"/>
    <property type="match status" value="1"/>
</dbReference>
<feature type="binding site" evidence="12 15">
    <location>
        <position position="883"/>
    </location>
    <ligand>
        <name>Mn(2+)</name>
        <dbReference type="ChEBI" id="CHEBI:29035"/>
        <label>1</label>
    </ligand>
</feature>
<dbReference type="InterPro" id="IPR001870">
    <property type="entry name" value="B30.2/SPRY"/>
</dbReference>
<dbReference type="Proteomes" id="UP000494206">
    <property type="component" value="Unassembled WGS sequence"/>
</dbReference>
<feature type="binding site" evidence="12 14">
    <location>
        <position position="1160"/>
    </location>
    <ligand>
        <name>GMP</name>
        <dbReference type="ChEBI" id="CHEBI:58115"/>
    </ligand>
</feature>
<evidence type="ECO:0000256" key="2">
    <source>
        <dbReference type="ARBA" id="ARBA00022598"/>
    </source>
</evidence>
<keyword evidence="9 12" id="KW-0464">Manganese</keyword>
<keyword evidence="4 12" id="KW-0479">Metal-binding</keyword>
<comment type="miscellaneous">
    <text evidence="12">Ligation probably proceeds through 3 nucleotidyl transfer steps, with 2',3'-cyclic phosphate termini being hydrolyzed to 3'-P termini in a step that precedes 3'-P activation with GMP. In the first nucleotidyl transfer step, RTCB reacts with GTP to form a covalent RTCB-histidine-GMP intermediate with release of PPi; in the second step, the GMP moiety is transferred to the RNA 3'-P; in the third step, the 5'-OH from the opposite RNA strand attacks the activated 3'-P to form a 3',5'-phosphodiester bond and release GMP.</text>
</comment>
<evidence type="ECO:0000256" key="5">
    <source>
        <dbReference type="ARBA" id="ARBA00022741"/>
    </source>
</evidence>
<dbReference type="Gene3D" id="3.90.1860.10">
    <property type="entry name" value="tRNA-splicing ligase RtcB"/>
    <property type="match status" value="1"/>
</dbReference>
<dbReference type="EC" id="6.5.1.8" evidence="12"/>
<comment type="similarity">
    <text evidence="1 12">Belongs to the RtcB family.</text>
</comment>
<comment type="subunit">
    <text evidence="12">Catalytic component of the tRNA-splicing ligase complex.</text>
</comment>
<evidence type="ECO:0000259" key="19">
    <source>
        <dbReference type="PROSITE" id="PS50188"/>
    </source>
</evidence>
<dbReference type="Pfam" id="PF01139">
    <property type="entry name" value="RtcB"/>
    <property type="match status" value="1"/>
</dbReference>
<keyword evidence="2 12" id="KW-0436">Ligase</keyword>
<evidence type="ECO:0000256" key="14">
    <source>
        <dbReference type="PIRSR" id="PIRSR601233-2"/>
    </source>
</evidence>
<evidence type="ECO:0000313" key="21">
    <source>
        <dbReference type="Proteomes" id="UP000494206"/>
    </source>
</evidence>
<accession>A0A8S1F4Y9</accession>
<feature type="binding site" evidence="12 14">
    <location>
        <begin position="1084"/>
        <end position="1087"/>
    </location>
    <ligand>
        <name>GMP</name>
        <dbReference type="ChEBI" id="CHEBI:58115"/>
    </ligand>
</feature>
<dbReference type="InterPro" id="IPR043136">
    <property type="entry name" value="B30.2/SPRY_sf"/>
</dbReference>
<dbReference type="InterPro" id="IPR035774">
    <property type="entry name" value="SPRY_RSPRY1"/>
</dbReference>
<feature type="binding site" evidence="12">
    <location>
        <position position="778"/>
    </location>
    <ligand>
        <name>Mn(2+)</name>
        <dbReference type="ChEBI" id="CHEBI:29035"/>
        <label>2</label>
    </ligand>
</feature>
<dbReference type="PANTHER" id="PTHR11118">
    <property type="entry name" value="RNA-SPLICING LIGASE RTCB HOMOLOG"/>
    <property type="match status" value="1"/>
</dbReference>
<feature type="binding site" evidence="12 15">
    <location>
        <position position="1009"/>
    </location>
    <ligand>
        <name>Mn(2+)</name>
        <dbReference type="ChEBI" id="CHEBI:29035"/>
        <label>2</label>
    </ligand>
</feature>
<feature type="active site" description="GMP-histidine intermediate" evidence="12 13">
    <location>
        <position position="1084"/>
    </location>
</feature>
<evidence type="ECO:0000256" key="13">
    <source>
        <dbReference type="PIRSR" id="PIRSR601233-1"/>
    </source>
</evidence>
<evidence type="ECO:0000256" key="3">
    <source>
        <dbReference type="ARBA" id="ARBA00022694"/>
    </source>
</evidence>
<dbReference type="OrthoDB" id="10249697at2759"/>
<dbReference type="GO" id="GO:0008270">
    <property type="term" value="F:zinc ion binding"/>
    <property type="evidence" value="ECO:0007669"/>
    <property type="project" value="UniProtKB-KW"/>
</dbReference>
<dbReference type="GO" id="GO:0003972">
    <property type="term" value="F:RNA ligase (ATP) activity"/>
    <property type="evidence" value="ECO:0007669"/>
    <property type="project" value="TreeGrafter"/>
</dbReference>
<feature type="binding site" evidence="12 15">
    <location>
        <position position="915"/>
    </location>
    <ligand>
        <name>Mn(2+)</name>
        <dbReference type="ChEBI" id="CHEBI:29035"/>
        <label>2</label>
    </ligand>
</feature>
<protein>
    <recommendedName>
        <fullName evidence="12">RNA-splicing ligase RtcB homolog</fullName>
        <ecNumber evidence="12">6.5.1.8</ecNumber>
    </recommendedName>
    <alternativeName>
        <fullName evidence="12">3'-phosphate/5'-hydroxy nucleic acid ligase</fullName>
    </alternativeName>
</protein>
<dbReference type="SUPFAM" id="SSF57850">
    <property type="entry name" value="RING/U-box"/>
    <property type="match status" value="1"/>
</dbReference>
<feature type="domain" description="RING-type" evidence="18">
    <location>
        <begin position="560"/>
        <end position="595"/>
    </location>
</feature>
<evidence type="ECO:0000256" key="8">
    <source>
        <dbReference type="ARBA" id="ARBA00023134"/>
    </source>
</evidence>
<sequence length="1161" mass="129280">MALGVLGNYRILANYLYRLADEFTPDTTPLHANNCKCTIADRLWCDYFGMGTCISKEARARRRERRRIIKQRLRDARSTGGRGDPNSTSRHTNQRSRSDATQDIRDDIKALILETLEVIRTLVNNEQEPPQSLLKLNFIADEEKGWIMVVKALIHTIPDNDPLGPAVISLFLDECPLPSKESVQSLLVSLRLSADFVDATLLPPAWHKNMCIVLGSLAEKMAGTAAVAMFNDNIRGYLMRMIVYGLLYNPPAYPKALKERNTHAVRMFALLALEKFAQTRENQITICKMLTKMPVHPLIRMEEYLRSENLERYWFAKQEGFCAQWALDNIFVTEGRPYSYETCDTSKINAMLNHEDVSEYLKIGPDGLEARCDVSSFESVRCTFEVIDGVWYYEATVLTSGVMQIGLATKRSRFLNHEGYGIGDDASSVAYDGCRQLIWYNARSTRHEHPNWQSGDTVGILLDIPNGEVAFYLNGVRLKEANREFLANRLPSEGVFAAASFMSFQQCRFNFGATRFKFNPGCEFRCFNDYGSLSHAQRTIMPRRMRLEQLEKEQIPDDYCTICFAEPATTLLTPCNHEGFCQQCALQMDQCPLCRAPIEERTSKSNRSFESSFIAKSPSQTGNNSLNDFVRTGSQRKSMRASSFQPANANETMETVGMPRTLDEELKFIKPISPSVYGISKGFVPNMNVDAKFYANDNLMALLNEELHAEKFAAVGGFLPATKQIANVAALPGIVGSSVGLPDIHSGYGFSIGNVAAFDVADPNSIISPGGVGFDINCGVRLIRTNLHESDLKDVKETLTQSLFDHIPVGVGSKGAIPMSAADLVDCLEMGMDWTLREGYSWAEDKEYCEEYGRMLQADSSKVSMRAKKRGLPQLGTLGAGNHYAEIQVVDEIFDASSARTMGIDEIGQVVVMLHCGSRGLGHQVATDSLIEMEKAMSRDHIVVNDKQLACARINSQEGKNYYAGMAAAANFAWVNRSCITFCVRNAFERVFNMSADDMEMQLVYDVSHNVAKMEEHLVDGRPRQLCVHRKGATRAFPAHHPLIPVDYQLIGQPVLIGGSMGTASYVLTGTNCGMFQSFGTTCHGAGRALSRAKSRRTLNWESVVEDLKKKDISIRIASPKLIMEEASSAYKNVDDVVDTCESVGISKKTVKLRPIAVIKG</sequence>
<evidence type="ECO:0000256" key="9">
    <source>
        <dbReference type="ARBA" id="ARBA00023211"/>
    </source>
</evidence>
<dbReference type="HAMAP" id="MF_03144">
    <property type="entry name" value="RtcB_euk"/>
    <property type="match status" value="1"/>
</dbReference>
<dbReference type="GO" id="GO:0006388">
    <property type="term" value="P:tRNA splicing, via endonucleolytic cleavage and ligation"/>
    <property type="evidence" value="ECO:0007669"/>
    <property type="project" value="UniProtKB-UniRule"/>
</dbReference>
<feature type="domain" description="B30.2/SPRY" evidence="19">
    <location>
        <begin position="330"/>
        <end position="516"/>
    </location>
</feature>
<feature type="binding site" evidence="12">
    <location>
        <position position="778"/>
    </location>
    <ligand>
        <name>Mn(2+)</name>
        <dbReference type="ChEBI" id="CHEBI:29035"/>
        <label>1</label>
    </ligand>
</feature>
<comment type="cofactor">
    <cofactor evidence="12 15">
        <name>Mn(2+)</name>
        <dbReference type="ChEBI" id="CHEBI:29035"/>
    </cofactor>
    <text evidence="12 15">Binds 2 manganese ions per subunit.</text>
</comment>
<feature type="region of interest" description="Disordered" evidence="17">
    <location>
        <begin position="71"/>
        <end position="101"/>
    </location>
</feature>
<comment type="catalytic activity">
    <reaction evidence="10 12">
        <text>a 3'-end 3'-phospho-ribonucleotide-RNA + a 5'-end dephospho-ribonucleoside-RNA + GTP = a ribonucleotidyl-ribonucleotide-RNA + GMP + diphosphate</text>
        <dbReference type="Rhea" id="RHEA:68076"/>
        <dbReference type="Rhea" id="RHEA-COMP:10463"/>
        <dbReference type="Rhea" id="RHEA-COMP:13936"/>
        <dbReference type="Rhea" id="RHEA-COMP:17355"/>
        <dbReference type="ChEBI" id="CHEBI:33019"/>
        <dbReference type="ChEBI" id="CHEBI:37565"/>
        <dbReference type="ChEBI" id="CHEBI:58115"/>
        <dbReference type="ChEBI" id="CHEBI:83062"/>
        <dbReference type="ChEBI" id="CHEBI:138284"/>
        <dbReference type="ChEBI" id="CHEBI:173118"/>
        <dbReference type="EC" id="6.5.1.8"/>
    </reaction>
</comment>
<name>A0A8S1F4Y9_9PELO</name>
<evidence type="ECO:0000256" key="12">
    <source>
        <dbReference type="HAMAP-Rule" id="MF_03144"/>
    </source>
</evidence>
<dbReference type="GO" id="GO:0005634">
    <property type="term" value="C:nucleus"/>
    <property type="evidence" value="ECO:0007669"/>
    <property type="project" value="TreeGrafter"/>
</dbReference>
<dbReference type="GO" id="GO:0072669">
    <property type="term" value="C:tRNA-splicing ligase complex"/>
    <property type="evidence" value="ECO:0007669"/>
    <property type="project" value="UniProtKB-UniRule"/>
</dbReference>
<dbReference type="InterPro" id="IPR003877">
    <property type="entry name" value="SPRY_dom"/>
</dbReference>
<dbReference type="Pfam" id="PF13920">
    <property type="entry name" value="zf-C3HC4_3"/>
    <property type="match status" value="1"/>
</dbReference>
<evidence type="ECO:0000256" key="7">
    <source>
        <dbReference type="ARBA" id="ARBA00022833"/>
    </source>
</evidence>
<dbReference type="GO" id="GO:0005525">
    <property type="term" value="F:GTP binding"/>
    <property type="evidence" value="ECO:0007669"/>
    <property type="project" value="UniProtKB-KW"/>
</dbReference>
<dbReference type="InterPro" id="IPR013320">
    <property type="entry name" value="ConA-like_dom_sf"/>
</dbReference>
<dbReference type="SMART" id="SM00449">
    <property type="entry name" value="SPRY"/>
    <property type="match status" value="1"/>
</dbReference>
<dbReference type="PROSITE" id="PS01288">
    <property type="entry name" value="UPF0027"/>
    <property type="match status" value="1"/>
</dbReference>
<dbReference type="CDD" id="cd12883">
    <property type="entry name" value="SPRY_RING"/>
    <property type="match status" value="1"/>
</dbReference>
<evidence type="ECO:0000259" key="18">
    <source>
        <dbReference type="PROSITE" id="PS50089"/>
    </source>
</evidence>
<dbReference type="Pfam" id="PF00622">
    <property type="entry name" value="SPRY"/>
    <property type="match status" value="1"/>
</dbReference>